<evidence type="ECO:0000313" key="1">
    <source>
        <dbReference type="EMBL" id="GAK57056.1"/>
    </source>
</evidence>
<protein>
    <submittedName>
        <fullName evidence="1">Uncharacterized protein</fullName>
    </submittedName>
</protein>
<proteinExistence type="predicted"/>
<reference evidence="1 2" key="1">
    <citation type="journal article" date="2015" name="PeerJ">
        <title>First genomic representation of candidate bacterial phylum KSB3 points to enhanced environmental sensing as a trigger of wastewater bulking.</title>
        <authorList>
            <person name="Sekiguchi Y."/>
            <person name="Ohashi A."/>
            <person name="Parks D.H."/>
            <person name="Yamauchi T."/>
            <person name="Tyson G.W."/>
            <person name="Hugenholtz P."/>
        </authorList>
    </citation>
    <scope>NUCLEOTIDE SEQUENCE [LARGE SCALE GENOMIC DNA]</scope>
</reference>
<dbReference type="EMBL" id="DF820465">
    <property type="protein sequence ID" value="GAK57056.1"/>
    <property type="molecule type" value="Genomic_DNA"/>
</dbReference>
<evidence type="ECO:0000313" key="2">
    <source>
        <dbReference type="Proteomes" id="UP000030661"/>
    </source>
</evidence>
<keyword evidence="2" id="KW-1185">Reference proteome</keyword>
<dbReference type="Proteomes" id="UP000030661">
    <property type="component" value="Unassembled WGS sequence"/>
</dbReference>
<organism evidence="1 2">
    <name type="scientific">Vecturithrix granuli</name>
    <dbReference type="NCBI Taxonomy" id="1499967"/>
    <lineage>
        <taxon>Bacteria</taxon>
        <taxon>Candidatus Moduliflexota</taxon>
        <taxon>Candidatus Vecturitrichia</taxon>
        <taxon>Candidatus Vecturitrichales</taxon>
        <taxon>Candidatus Vecturitrichaceae</taxon>
        <taxon>Candidatus Vecturithrix</taxon>
    </lineage>
</organism>
<gene>
    <name evidence="1" type="ORF">U27_04020</name>
</gene>
<dbReference type="STRING" id="1499967.U27_04020"/>
<sequence length="139" mass="15986">MKCPFKRISEDSRDFFAIETQRTERACEEEMNFCELRDYMTKNTSKNLIYFFVKTGTLYQDLRTPPFIPCKRAGLLSSCKTCPSRLRSTCGVPVIERSRDDTHPQNLTTLPASGGKRRNALLRTSLRLRGDWGGVLRKS</sequence>
<dbReference type="AlphaFoldDB" id="A0A081BXK1"/>
<name>A0A081BXK1_VECG1</name>
<dbReference type="HOGENOM" id="CLU_1841194_0_0_0"/>
<accession>A0A081BXK1</accession>